<keyword evidence="7" id="KW-0464">Manganese</keyword>
<feature type="domain" description="Aminopeptidase P N-terminal" evidence="8">
    <location>
        <begin position="6"/>
        <end position="138"/>
    </location>
</feature>
<comment type="cofactor">
    <cofactor evidence="2">
        <name>Mn(2+)</name>
        <dbReference type="ChEBI" id="CHEBI:29035"/>
    </cofactor>
</comment>
<proteinExistence type="inferred from homology"/>
<keyword evidence="5" id="KW-0479">Metal-binding</keyword>
<accession>A0ABS1KKI3</accession>
<keyword evidence="10" id="KW-1185">Reference proteome</keyword>
<reference evidence="9 10" key="1">
    <citation type="submission" date="2021-01" db="EMBL/GenBank/DDBJ databases">
        <title>Chryseolinea sp. Jin1 Genome sequencing and assembly.</title>
        <authorList>
            <person name="Kim I."/>
        </authorList>
    </citation>
    <scope>NUCLEOTIDE SEQUENCE [LARGE SCALE GENOMIC DNA]</scope>
    <source>
        <strain evidence="9 10">Jin1</strain>
    </source>
</reference>
<evidence type="ECO:0000256" key="6">
    <source>
        <dbReference type="ARBA" id="ARBA00022801"/>
    </source>
</evidence>
<comment type="caution">
    <text evidence="9">The sequence shown here is derived from an EMBL/GenBank/DDBJ whole genome shotgun (WGS) entry which is preliminary data.</text>
</comment>
<dbReference type="InterPro" id="IPR029149">
    <property type="entry name" value="Creatin/AminoP/Spt16_N"/>
</dbReference>
<sequence length="465" mass="51774">MHTPAFSSEVYTRRRDVLKRNVASGIIILPGNNLSPMNYADNTYAFRQDSSFLYYFGLDVEGLVSIIDVDNDREILFGNNATVDDLVWTGPKPTVQELAHLVGVRDAQPLRALASFLQNATARKQTIHWLAPYRPDIAIALSEWLTLPLQAIQKDSSRVLVQAIMNQRIQKSDEEIAELEKAVDVSVDMHVAAIQSVRAGMFEYELVSCVEAVATAHYCRTAYPSIITTNGQTLHNHYYGNSLEEGRMVLCDSGAELPSGYCGDLTRTFPIGKRFTTKQKEVYQIVLNALLTAESLLKPGALFKDIHLTACRELTRGLQQLGLMKGDVEASVHAGAHALFFQCGLGHLIGLDVHDMENLGEDLIGYDDEVVRNPQFGIKSLRLGKRLKEGFTVTVEPGLYFIPELMEMWKQEKKLDAFINYNALDEYKSFGGIRIEDNCLVTASGSRILGKPLAKTIDEIEALRG</sequence>
<dbReference type="Pfam" id="PF00557">
    <property type="entry name" value="Peptidase_M24"/>
    <property type="match status" value="1"/>
</dbReference>
<dbReference type="Proteomes" id="UP000613030">
    <property type="component" value="Unassembled WGS sequence"/>
</dbReference>
<dbReference type="GO" id="GO:0004177">
    <property type="term" value="F:aminopeptidase activity"/>
    <property type="evidence" value="ECO:0007669"/>
    <property type="project" value="UniProtKB-KW"/>
</dbReference>
<dbReference type="Gene3D" id="3.90.230.10">
    <property type="entry name" value="Creatinase/methionine aminopeptidase superfamily"/>
    <property type="match status" value="1"/>
</dbReference>
<dbReference type="CDD" id="cd01087">
    <property type="entry name" value="Prolidase"/>
    <property type="match status" value="1"/>
</dbReference>
<dbReference type="InterPro" id="IPR052433">
    <property type="entry name" value="X-Pro_dipept-like"/>
</dbReference>
<dbReference type="InterPro" id="IPR036005">
    <property type="entry name" value="Creatinase/aminopeptidase-like"/>
</dbReference>
<protein>
    <recommendedName>
        <fullName evidence="4">Xaa-Pro aminopeptidase</fullName>
        <ecNumber evidence="4">3.4.11.9</ecNumber>
    </recommendedName>
</protein>
<dbReference type="PANTHER" id="PTHR43226">
    <property type="entry name" value="XAA-PRO AMINOPEPTIDASE 3"/>
    <property type="match status" value="1"/>
</dbReference>
<evidence type="ECO:0000256" key="1">
    <source>
        <dbReference type="ARBA" id="ARBA00001424"/>
    </source>
</evidence>
<dbReference type="PANTHER" id="PTHR43226:SF4">
    <property type="entry name" value="XAA-PRO AMINOPEPTIDASE 3"/>
    <property type="match status" value="1"/>
</dbReference>
<organism evidence="9 10">
    <name type="scientific">Chryseolinea lacunae</name>
    <dbReference type="NCBI Taxonomy" id="2801331"/>
    <lineage>
        <taxon>Bacteria</taxon>
        <taxon>Pseudomonadati</taxon>
        <taxon>Bacteroidota</taxon>
        <taxon>Cytophagia</taxon>
        <taxon>Cytophagales</taxon>
        <taxon>Fulvivirgaceae</taxon>
        <taxon>Chryseolinea</taxon>
    </lineage>
</organism>
<evidence type="ECO:0000256" key="3">
    <source>
        <dbReference type="ARBA" id="ARBA00008766"/>
    </source>
</evidence>
<dbReference type="SMART" id="SM01011">
    <property type="entry name" value="AMP_N"/>
    <property type="match status" value="1"/>
</dbReference>
<name>A0ABS1KKI3_9BACT</name>
<evidence type="ECO:0000313" key="10">
    <source>
        <dbReference type="Proteomes" id="UP000613030"/>
    </source>
</evidence>
<comment type="catalytic activity">
    <reaction evidence="1">
        <text>Release of any N-terminal amino acid, including proline, that is linked to proline, even from a dipeptide or tripeptide.</text>
        <dbReference type="EC" id="3.4.11.9"/>
    </reaction>
</comment>
<dbReference type="RefSeq" id="WP_202006800.1">
    <property type="nucleotide sequence ID" value="NZ_JAERRB010000001.1"/>
</dbReference>
<dbReference type="SUPFAM" id="SSF55920">
    <property type="entry name" value="Creatinase/aminopeptidase"/>
    <property type="match status" value="1"/>
</dbReference>
<dbReference type="InterPro" id="IPR007865">
    <property type="entry name" value="Aminopep_P_N"/>
</dbReference>
<comment type="similarity">
    <text evidence="3">Belongs to the peptidase M24B family.</text>
</comment>
<keyword evidence="6" id="KW-0378">Hydrolase</keyword>
<keyword evidence="9" id="KW-0645">Protease</keyword>
<evidence type="ECO:0000256" key="7">
    <source>
        <dbReference type="ARBA" id="ARBA00023211"/>
    </source>
</evidence>
<dbReference type="SUPFAM" id="SSF53092">
    <property type="entry name" value="Creatinase/prolidase N-terminal domain"/>
    <property type="match status" value="1"/>
</dbReference>
<dbReference type="EC" id="3.4.11.9" evidence="4"/>
<evidence type="ECO:0000259" key="8">
    <source>
        <dbReference type="SMART" id="SM01011"/>
    </source>
</evidence>
<keyword evidence="9" id="KW-0031">Aminopeptidase</keyword>
<dbReference type="Pfam" id="PF05195">
    <property type="entry name" value="AMP_N"/>
    <property type="match status" value="1"/>
</dbReference>
<evidence type="ECO:0000256" key="2">
    <source>
        <dbReference type="ARBA" id="ARBA00001936"/>
    </source>
</evidence>
<dbReference type="InterPro" id="IPR000994">
    <property type="entry name" value="Pept_M24"/>
</dbReference>
<evidence type="ECO:0000313" key="9">
    <source>
        <dbReference type="EMBL" id="MBL0739834.1"/>
    </source>
</evidence>
<gene>
    <name evidence="9" type="ORF">JI741_01330</name>
</gene>
<dbReference type="EMBL" id="JAERRB010000001">
    <property type="protein sequence ID" value="MBL0739834.1"/>
    <property type="molecule type" value="Genomic_DNA"/>
</dbReference>
<evidence type="ECO:0000256" key="5">
    <source>
        <dbReference type="ARBA" id="ARBA00022723"/>
    </source>
</evidence>
<evidence type="ECO:0000256" key="4">
    <source>
        <dbReference type="ARBA" id="ARBA00012574"/>
    </source>
</evidence>
<dbReference type="Gene3D" id="3.40.350.10">
    <property type="entry name" value="Creatinase/prolidase N-terminal domain"/>
    <property type="match status" value="1"/>
</dbReference>